<dbReference type="SUPFAM" id="SSF46689">
    <property type="entry name" value="Homeodomain-like"/>
    <property type="match status" value="1"/>
</dbReference>
<dbReference type="GO" id="GO:0046677">
    <property type="term" value="P:response to antibiotic"/>
    <property type="evidence" value="ECO:0007669"/>
    <property type="project" value="InterPro"/>
</dbReference>
<dbReference type="Gene3D" id="1.10.10.60">
    <property type="entry name" value="Homeodomain-like"/>
    <property type="match status" value="1"/>
</dbReference>
<keyword evidence="2" id="KW-0805">Transcription regulation</keyword>
<dbReference type="GO" id="GO:0003700">
    <property type="term" value="F:DNA-binding transcription factor activity"/>
    <property type="evidence" value="ECO:0007669"/>
    <property type="project" value="TreeGrafter"/>
</dbReference>
<dbReference type="InterPro" id="IPR004111">
    <property type="entry name" value="Repressor_TetR_C"/>
</dbReference>
<sequence>MRARFSTDEIATAALALVDERGVGALSMRALAAALGTGPMTMYNYVRDKEGLEELVVAAVVAKVEIPAPTADWMADVHAVAEAMWRGIRAHPAAVSLVLTRRTASGTGFQAADALVSALDRGGLADTDRLAAFHAVLAFVVGAVQTELAGPLTRGPEAGEVAARIGAVAGDSHPHIAALSKVAVHTSVEADFDRGLRMLLDGIAARSTRPGAPPDPV</sequence>
<dbReference type="EMBL" id="AP022586">
    <property type="protein sequence ID" value="BBY18445.1"/>
    <property type="molecule type" value="Genomic_DNA"/>
</dbReference>
<dbReference type="Pfam" id="PF02909">
    <property type="entry name" value="TetR_C_1"/>
    <property type="match status" value="1"/>
</dbReference>
<dbReference type="RefSeq" id="WP_134058421.1">
    <property type="nucleotide sequence ID" value="NZ_AP022586.1"/>
</dbReference>
<keyword evidence="4" id="KW-0804">Transcription</keyword>
<evidence type="ECO:0000313" key="8">
    <source>
        <dbReference type="Proteomes" id="UP000466607"/>
    </source>
</evidence>
<name>A0AAD1IMI6_9MYCO</name>
<dbReference type="AlphaFoldDB" id="A0AAD1IMI6"/>
<evidence type="ECO:0000313" key="7">
    <source>
        <dbReference type="EMBL" id="BBY18445.1"/>
    </source>
</evidence>
<dbReference type="Proteomes" id="UP000466607">
    <property type="component" value="Chromosome"/>
</dbReference>
<dbReference type="PANTHER" id="PTHR30055:SF151">
    <property type="entry name" value="TRANSCRIPTIONAL REGULATORY PROTEIN"/>
    <property type="match status" value="1"/>
</dbReference>
<dbReference type="GO" id="GO:0000976">
    <property type="term" value="F:transcription cis-regulatory region binding"/>
    <property type="evidence" value="ECO:0007669"/>
    <property type="project" value="TreeGrafter"/>
</dbReference>
<protein>
    <submittedName>
        <fullName evidence="7">TetR family transcriptional regulator</fullName>
    </submittedName>
</protein>
<keyword evidence="1" id="KW-0678">Repressor</keyword>
<dbReference type="InterPro" id="IPR036271">
    <property type="entry name" value="Tet_transcr_reg_TetR-rel_C_sf"/>
</dbReference>
<dbReference type="PRINTS" id="PR00400">
    <property type="entry name" value="TETREPRESSOR"/>
</dbReference>
<dbReference type="Pfam" id="PF00440">
    <property type="entry name" value="TetR_N"/>
    <property type="match status" value="1"/>
</dbReference>
<evidence type="ECO:0000256" key="3">
    <source>
        <dbReference type="ARBA" id="ARBA00023125"/>
    </source>
</evidence>
<dbReference type="GO" id="GO:0045892">
    <property type="term" value="P:negative regulation of DNA-templated transcription"/>
    <property type="evidence" value="ECO:0007669"/>
    <property type="project" value="InterPro"/>
</dbReference>
<dbReference type="SUPFAM" id="SSF48498">
    <property type="entry name" value="Tetracyclin repressor-like, C-terminal domain"/>
    <property type="match status" value="1"/>
</dbReference>
<gene>
    <name evidence="7" type="ORF">MLIT_40370</name>
</gene>
<dbReference type="InterPro" id="IPR001647">
    <property type="entry name" value="HTH_TetR"/>
</dbReference>
<evidence type="ECO:0000256" key="4">
    <source>
        <dbReference type="ARBA" id="ARBA00023163"/>
    </source>
</evidence>
<keyword evidence="8" id="KW-1185">Reference proteome</keyword>
<dbReference type="InterPro" id="IPR003012">
    <property type="entry name" value="Tet_transcr_reg_TetR"/>
</dbReference>
<feature type="domain" description="HTH tetR-type" evidence="6">
    <location>
        <begin position="4"/>
        <end position="64"/>
    </location>
</feature>
<accession>A0AAD1IMI6</accession>
<dbReference type="PROSITE" id="PS50977">
    <property type="entry name" value="HTH_TETR_2"/>
    <property type="match status" value="1"/>
</dbReference>
<evidence type="ECO:0000256" key="1">
    <source>
        <dbReference type="ARBA" id="ARBA00022491"/>
    </source>
</evidence>
<dbReference type="InterPro" id="IPR050109">
    <property type="entry name" value="HTH-type_TetR-like_transc_reg"/>
</dbReference>
<dbReference type="PANTHER" id="PTHR30055">
    <property type="entry name" value="HTH-TYPE TRANSCRIPTIONAL REGULATOR RUTR"/>
    <property type="match status" value="1"/>
</dbReference>
<organism evidence="7 8">
    <name type="scientific">Mycolicibacterium litorale</name>
    <dbReference type="NCBI Taxonomy" id="758802"/>
    <lineage>
        <taxon>Bacteria</taxon>
        <taxon>Bacillati</taxon>
        <taxon>Actinomycetota</taxon>
        <taxon>Actinomycetes</taxon>
        <taxon>Mycobacteriales</taxon>
        <taxon>Mycobacteriaceae</taxon>
        <taxon>Mycolicibacterium</taxon>
    </lineage>
</organism>
<evidence type="ECO:0000256" key="5">
    <source>
        <dbReference type="PROSITE-ProRule" id="PRU00335"/>
    </source>
</evidence>
<feature type="DNA-binding region" description="H-T-H motif" evidence="5">
    <location>
        <begin position="27"/>
        <end position="46"/>
    </location>
</feature>
<dbReference type="Gene3D" id="1.10.357.10">
    <property type="entry name" value="Tetracycline Repressor, domain 2"/>
    <property type="match status" value="1"/>
</dbReference>
<evidence type="ECO:0000259" key="6">
    <source>
        <dbReference type="PROSITE" id="PS50977"/>
    </source>
</evidence>
<dbReference type="InterPro" id="IPR009057">
    <property type="entry name" value="Homeodomain-like_sf"/>
</dbReference>
<evidence type="ECO:0000256" key="2">
    <source>
        <dbReference type="ARBA" id="ARBA00023015"/>
    </source>
</evidence>
<keyword evidence="3 5" id="KW-0238">DNA-binding</keyword>
<reference evidence="7 8" key="1">
    <citation type="journal article" date="2019" name="Emerg. Microbes Infect.">
        <title>Comprehensive subspecies identification of 175 nontuberculous mycobacteria species based on 7547 genomic profiles.</title>
        <authorList>
            <person name="Matsumoto Y."/>
            <person name="Kinjo T."/>
            <person name="Motooka D."/>
            <person name="Nabeya D."/>
            <person name="Jung N."/>
            <person name="Uechi K."/>
            <person name="Horii T."/>
            <person name="Iida T."/>
            <person name="Fujita J."/>
            <person name="Nakamura S."/>
        </authorList>
    </citation>
    <scope>NUCLEOTIDE SEQUENCE [LARGE SCALE GENOMIC DNA]</scope>
    <source>
        <strain evidence="7 8">JCM 17423</strain>
    </source>
</reference>
<proteinExistence type="predicted"/>